<feature type="compositionally biased region" description="Low complexity" evidence="1">
    <location>
        <begin position="1"/>
        <end position="38"/>
    </location>
</feature>
<organism evidence="3">
    <name type="scientific">Melampsora larici-populina (strain 98AG31 / pathotype 3-4-7)</name>
    <name type="common">Poplar leaf rust fungus</name>
    <dbReference type="NCBI Taxonomy" id="747676"/>
    <lineage>
        <taxon>Eukaryota</taxon>
        <taxon>Fungi</taxon>
        <taxon>Dikarya</taxon>
        <taxon>Basidiomycota</taxon>
        <taxon>Pucciniomycotina</taxon>
        <taxon>Pucciniomycetes</taxon>
        <taxon>Pucciniales</taxon>
        <taxon>Melampsoraceae</taxon>
        <taxon>Melampsora</taxon>
    </lineage>
</organism>
<feature type="compositionally biased region" description="Acidic residues" evidence="1">
    <location>
        <begin position="573"/>
        <end position="586"/>
    </location>
</feature>
<feature type="region of interest" description="Disordered" evidence="1">
    <location>
        <begin position="1"/>
        <end position="63"/>
    </location>
</feature>
<dbReference type="InParanoid" id="F4RHM8"/>
<dbReference type="OrthoDB" id="3056903at2759"/>
<feature type="region of interest" description="Disordered" evidence="1">
    <location>
        <begin position="570"/>
        <end position="599"/>
    </location>
</feature>
<protein>
    <recommendedName>
        <fullName evidence="4">GCM domain-containing protein</fullName>
    </recommendedName>
</protein>
<dbReference type="eggNOG" id="ENOG502S7P8">
    <property type="taxonomic scope" value="Eukaryota"/>
</dbReference>
<dbReference type="KEGG" id="mlr:MELLADRAFT_85140"/>
<dbReference type="VEuPathDB" id="FungiDB:MELLADRAFT_85140"/>
<proteinExistence type="predicted"/>
<gene>
    <name evidence="2" type="ORF">MELLADRAFT_85140</name>
</gene>
<name>F4RHM8_MELLP</name>
<feature type="region of interest" description="Disordered" evidence="1">
    <location>
        <begin position="1125"/>
        <end position="1163"/>
    </location>
</feature>
<evidence type="ECO:0000313" key="3">
    <source>
        <dbReference type="Proteomes" id="UP000001072"/>
    </source>
</evidence>
<dbReference type="RefSeq" id="XP_007408618.1">
    <property type="nucleotide sequence ID" value="XM_007408556.1"/>
</dbReference>
<dbReference type="HOGENOM" id="CLU_005992_0_1_1"/>
<feature type="compositionally biased region" description="Low complexity" evidence="1">
    <location>
        <begin position="1143"/>
        <end position="1155"/>
    </location>
</feature>
<dbReference type="AlphaFoldDB" id="F4RHM8"/>
<evidence type="ECO:0000256" key="1">
    <source>
        <dbReference type="SAM" id="MobiDB-lite"/>
    </source>
</evidence>
<keyword evidence="3" id="KW-1185">Reference proteome</keyword>
<dbReference type="EMBL" id="GL883102">
    <property type="protein sequence ID" value="EGG07853.1"/>
    <property type="molecule type" value="Genomic_DNA"/>
</dbReference>
<evidence type="ECO:0000313" key="2">
    <source>
        <dbReference type="EMBL" id="EGG07853.1"/>
    </source>
</evidence>
<feature type="region of interest" description="Disordered" evidence="1">
    <location>
        <begin position="666"/>
        <end position="705"/>
    </location>
</feature>
<accession>F4RHM8</accession>
<reference evidence="3" key="1">
    <citation type="journal article" date="2011" name="Proc. Natl. Acad. Sci. U.S.A.">
        <title>Obligate biotrophy features unraveled by the genomic analysis of rust fungi.</title>
        <authorList>
            <person name="Duplessis S."/>
            <person name="Cuomo C.A."/>
            <person name="Lin Y.-C."/>
            <person name="Aerts A."/>
            <person name="Tisserant E."/>
            <person name="Veneault-Fourrey C."/>
            <person name="Joly D.L."/>
            <person name="Hacquard S."/>
            <person name="Amselem J."/>
            <person name="Cantarel B.L."/>
            <person name="Chiu R."/>
            <person name="Coutinho P.M."/>
            <person name="Feau N."/>
            <person name="Field M."/>
            <person name="Frey P."/>
            <person name="Gelhaye E."/>
            <person name="Goldberg J."/>
            <person name="Grabherr M.G."/>
            <person name="Kodira C.D."/>
            <person name="Kohler A."/>
            <person name="Kuees U."/>
            <person name="Lindquist E.A."/>
            <person name="Lucas S.M."/>
            <person name="Mago R."/>
            <person name="Mauceli E."/>
            <person name="Morin E."/>
            <person name="Murat C."/>
            <person name="Pangilinan J.L."/>
            <person name="Park R."/>
            <person name="Pearson M."/>
            <person name="Quesneville H."/>
            <person name="Rouhier N."/>
            <person name="Sakthikumar S."/>
            <person name="Salamov A.A."/>
            <person name="Schmutz J."/>
            <person name="Selles B."/>
            <person name="Shapiro H."/>
            <person name="Tanguay P."/>
            <person name="Tuskan G.A."/>
            <person name="Henrissat B."/>
            <person name="Van de Peer Y."/>
            <person name="Rouze P."/>
            <person name="Ellis J.G."/>
            <person name="Dodds P.N."/>
            <person name="Schein J.E."/>
            <person name="Zhong S."/>
            <person name="Hamelin R.C."/>
            <person name="Grigoriev I.V."/>
            <person name="Szabo L.J."/>
            <person name="Martin F."/>
        </authorList>
    </citation>
    <scope>NUCLEOTIDE SEQUENCE [LARGE SCALE GENOMIC DNA]</scope>
    <source>
        <strain evidence="3">98AG31 / pathotype 3-4-7</strain>
    </source>
</reference>
<evidence type="ECO:0008006" key="4">
    <source>
        <dbReference type="Google" id="ProtNLM"/>
    </source>
</evidence>
<sequence length="1163" mass="131517">MGQQPSSLSVSLVSSPRATEDFSASSSEYSSTGTQESTLPSAGTLETTVMKPTRLEPAGDDFDLDVSVKSDVSSPFDLDRHVFRNEGQDDQVEAPSQRRPQLQLPGLKSQYRNFIDHGSQVDAENYPTYPNGDTVFVKEAKDIITNWQFIGWTHKMRVSTTKNKQWKTRTYACLGVMECSEPTCQFAGPPPTGQNKISDVIESTCKGIQTHYQCDCKCRIDTEIDINKKEGWALLRHRGVHKHVWPDAKKADPLAKAKLKEAVVNDPKTGPLGLKVGRVHLGTQPIKSISELHPSFGHIDRLGYLRREFLAEAGLMPSKDDPEAGDKWLQSIQHWANRGLDDYRQGMQLISVSCLTENFHYSLQTDWMAEVLLYKYKGETYSGGLLSDVTYRFFQNGYLLTTSMYVEQIGRWVPILLTWLAGLDTGHYKAHFMTLFERIQKTTKSDKEKRLLCEQVVDFSLAQKNGFVEAYMEVFQVNEVTAMSKLHGCLQHFRQAVMRLQRNHTIVPVHLEELWAEKCAELLLPDGPDLKTLDERFEELRTTFPKAKKWLDWWCTSDIQAMLFPARKRMPEDDPPLDESDDEDVTDQPRRRRNLPATTNAQESMHRVYYVLCPGKCELIPGLVQLFALVQSLERDYRQVAKGIPIAYGTSQKNWEEVVKTLGMPKPTKRRYVPNDGRAPDTTKELIGTGGKKKGPGRPKGSQNVIRHPLTTYQSYTCGTTLGTKNRCWQSSVLECLYALYGPGWSKYLTVNGTRLVNLLMRHFTSRFRAELTEGSGLKGVLSRGQGILHRAIEDQKNGYFIADQFACADSFFEKFLQQKSPMRPLFEIPLRKTSTCSRNVEHNRTSLVSMTTLHVLPHTFHNAGISYGDAELLIERWTTTGLSTTAVCSQCHPHETLAGSKQEDLATMERRFQLEFPDTNSAPLHLYIHLDGVVELTNHERESFMGNTNWPAHFSIGNINYKMIARGFWAASHYWCQVVRCIQDVMGVWHYDELKNGGFAQLIERDITKIGGPIPHTSWICYTRMPNDSEVQETATVLRGLMKQFPTHTLTIPFSMPTERMPFGGGLPPLVDEKPEAHLDIEGSVDSEGKEDQLEEIFEEDAIKIKLKIPKKKAELEEMPIVPVQADVSPPAAKRARKAPAAKRPAAAKAAKPPATKKAKKK</sequence>
<dbReference type="GeneID" id="18933739"/>
<dbReference type="Proteomes" id="UP000001072">
    <property type="component" value="Unassembled WGS sequence"/>
</dbReference>